<dbReference type="InterPro" id="IPR036322">
    <property type="entry name" value="WD40_repeat_dom_sf"/>
</dbReference>
<feature type="repeat" description="WD" evidence="3">
    <location>
        <begin position="590"/>
        <end position="621"/>
    </location>
</feature>
<dbReference type="OrthoDB" id="2306at2759"/>
<dbReference type="GO" id="GO:0030042">
    <property type="term" value="P:actin filament depolymerization"/>
    <property type="evidence" value="ECO:0007669"/>
    <property type="project" value="TreeGrafter"/>
</dbReference>
<dbReference type="GO" id="GO:0051015">
    <property type="term" value="F:actin filament binding"/>
    <property type="evidence" value="ECO:0007669"/>
    <property type="project" value="TreeGrafter"/>
</dbReference>
<evidence type="ECO:0000256" key="2">
    <source>
        <dbReference type="ARBA" id="ARBA00022737"/>
    </source>
</evidence>
<dbReference type="AlphaFoldDB" id="A0A1Z5JPS4"/>
<dbReference type="InterPro" id="IPR001680">
    <property type="entry name" value="WD40_rpt"/>
</dbReference>
<organism evidence="5 6">
    <name type="scientific">Fistulifera solaris</name>
    <name type="common">Oleaginous diatom</name>
    <dbReference type="NCBI Taxonomy" id="1519565"/>
    <lineage>
        <taxon>Eukaryota</taxon>
        <taxon>Sar</taxon>
        <taxon>Stramenopiles</taxon>
        <taxon>Ochrophyta</taxon>
        <taxon>Bacillariophyta</taxon>
        <taxon>Bacillariophyceae</taxon>
        <taxon>Bacillariophycidae</taxon>
        <taxon>Naviculales</taxon>
        <taxon>Naviculaceae</taxon>
        <taxon>Fistulifera</taxon>
    </lineage>
</organism>
<dbReference type="InParanoid" id="A0A1Z5JPS4"/>
<evidence type="ECO:0000313" key="5">
    <source>
        <dbReference type="EMBL" id="GAX15842.1"/>
    </source>
</evidence>
<feature type="region of interest" description="Disordered" evidence="4">
    <location>
        <begin position="1"/>
        <end position="33"/>
    </location>
</feature>
<gene>
    <name evidence="5" type="ORF">FisN_2Lh437</name>
</gene>
<reference evidence="5 6" key="1">
    <citation type="journal article" date="2015" name="Plant Cell">
        <title>Oil accumulation by the oleaginous diatom Fistulifera solaris as revealed by the genome and transcriptome.</title>
        <authorList>
            <person name="Tanaka T."/>
            <person name="Maeda Y."/>
            <person name="Veluchamy A."/>
            <person name="Tanaka M."/>
            <person name="Abida H."/>
            <person name="Marechal E."/>
            <person name="Bowler C."/>
            <person name="Muto M."/>
            <person name="Sunaga Y."/>
            <person name="Tanaka M."/>
            <person name="Yoshino T."/>
            <person name="Taniguchi T."/>
            <person name="Fukuda Y."/>
            <person name="Nemoto M."/>
            <person name="Matsumoto M."/>
            <person name="Wong P.S."/>
            <person name="Aburatani S."/>
            <person name="Fujibuchi W."/>
        </authorList>
    </citation>
    <scope>NUCLEOTIDE SEQUENCE [LARGE SCALE GENOMIC DNA]</scope>
    <source>
        <strain evidence="5 6">JPCC DA0580</strain>
    </source>
</reference>
<dbReference type="Pfam" id="PF00400">
    <property type="entry name" value="WD40"/>
    <property type="match status" value="8"/>
</dbReference>
<evidence type="ECO:0000256" key="1">
    <source>
        <dbReference type="ARBA" id="ARBA00022574"/>
    </source>
</evidence>
<protein>
    <recommendedName>
        <fullName evidence="7">Anaphase-promoting complex subunit 4 WD40 domain-containing protein</fullName>
    </recommendedName>
</protein>
<dbReference type="SUPFAM" id="SSF50978">
    <property type="entry name" value="WD40 repeat-like"/>
    <property type="match status" value="2"/>
</dbReference>
<dbReference type="InterPro" id="IPR015943">
    <property type="entry name" value="WD40/YVTN_repeat-like_dom_sf"/>
</dbReference>
<dbReference type="PANTHER" id="PTHR19856:SF0">
    <property type="entry name" value="WD REPEAT-CONTAINING PROTEIN 1"/>
    <property type="match status" value="1"/>
</dbReference>
<accession>A0A1Z5JPS4</accession>
<dbReference type="PROSITE" id="PS50082">
    <property type="entry name" value="WD_REPEATS_2"/>
    <property type="match status" value="5"/>
</dbReference>
<keyword evidence="6" id="KW-1185">Reference proteome</keyword>
<evidence type="ECO:0008006" key="7">
    <source>
        <dbReference type="Google" id="ProtNLM"/>
    </source>
</evidence>
<comment type="caution">
    <text evidence="5">The sequence shown here is derived from an EMBL/GenBank/DDBJ whole genome shotgun (WGS) entry which is preliminary data.</text>
</comment>
<dbReference type="Proteomes" id="UP000198406">
    <property type="component" value="Unassembled WGS sequence"/>
</dbReference>
<name>A0A1Z5JPS4_FISSO</name>
<evidence type="ECO:0000256" key="3">
    <source>
        <dbReference type="PROSITE-ProRule" id="PRU00221"/>
    </source>
</evidence>
<evidence type="ECO:0000256" key="4">
    <source>
        <dbReference type="SAM" id="MobiDB-lite"/>
    </source>
</evidence>
<dbReference type="Gene3D" id="2.130.10.10">
    <property type="entry name" value="YVTN repeat-like/Quinoprotein amine dehydrogenase"/>
    <property type="match status" value="2"/>
</dbReference>
<feature type="repeat" description="WD" evidence="3">
    <location>
        <begin position="630"/>
        <end position="663"/>
    </location>
</feature>
<keyword evidence="1 3" id="KW-0853">WD repeat</keyword>
<dbReference type="EMBL" id="BDSP01000097">
    <property type="protein sequence ID" value="GAX15842.1"/>
    <property type="molecule type" value="Genomic_DNA"/>
</dbReference>
<dbReference type="GO" id="GO:0030864">
    <property type="term" value="C:cortical actin cytoskeleton"/>
    <property type="evidence" value="ECO:0007669"/>
    <property type="project" value="TreeGrafter"/>
</dbReference>
<evidence type="ECO:0000313" key="6">
    <source>
        <dbReference type="Proteomes" id="UP000198406"/>
    </source>
</evidence>
<dbReference type="SMART" id="SM00320">
    <property type="entry name" value="WD40"/>
    <property type="match status" value="9"/>
</dbReference>
<dbReference type="PANTHER" id="PTHR19856">
    <property type="entry name" value="WD-REPEATCONTAINING PROTEIN WDR1"/>
    <property type="match status" value="1"/>
</dbReference>
<feature type="repeat" description="WD" evidence="3">
    <location>
        <begin position="368"/>
        <end position="403"/>
    </location>
</feature>
<dbReference type="PROSITE" id="PS50294">
    <property type="entry name" value="WD_REPEATS_REGION"/>
    <property type="match status" value="3"/>
</dbReference>
<feature type="repeat" description="WD" evidence="3">
    <location>
        <begin position="268"/>
        <end position="309"/>
    </location>
</feature>
<keyword evidence="2" id="KW-0677">Repeat</keyword>
<feature type="repeat" description="WD" evidence="3">
    <location>
        <begin position="82"/>
        <end position="113"/>
    </location>
</feature>
<proteinExistence type="predicted"/>
<sequence>MAPKGPDASNSCLPPTSPVIISTPPIPHTERGERCSLDGTSGRLHGNDKPMLSYCSGKLIVTRTLDGSALLPSISPLPVLCYRGHHYTATALKLSPSGAYMASGDERGMLRIWAFDHEDHLCKYENPGLTSVIRDLAWDGESKKVAMGGERLDARSDCARVLQYDTGVTVGALAMHFKGRVASVAYKPNRPFRIVTAGKDDTKTYFHQGPPFAKIPPVDGIPQDSGHSKGAVTCVRYNQTGTLVVSVSSDRAICTYDGKTLELKHKLEQVHSATIYCVDWSGDDKYVMTASGDGTCKLFAVDDNGTLSEQHTWKPAEHQNGGTYDKVPVGGNQVACAFSGGKRPVSVGLNGQISLLPPLGSSDPIQVITGHSAAVGAMALDVANGVFYTGDSDGVLCQWDLKTCTAKGRLLPSEGNADLMYVVHTGAVSGLAVMNGALLSVGWDDKLFVTPSGSLQVNMEPEVIGAQPSAIAVGTNKGAVATVAGLALCGPGGALQTIMATNYEATAICVSKDDKTLYVGGNDCKIHIYDISGDQPVENHVIENGHLKPLTALALSNDGTKLAAGDQRDVCVWDLSNYSALVAKGRWCFHVQRVTCLSWSPDDQVIASGGADDSIYLWSMDKKMKRVHYPFAHRGGLTGLSFVNDGYKFVSVGADSVVNMWDVAKDVKEKFA</sequence>